<name>A0A7G1P486_9ACTN</name>
<dbReference type="Pfam" id="PF02771">
    <property type="entry name" value="Acyl-CoA_dh_N"/>
    <property type="match status" value="1"/>
</dbReference>
<dbReference type="InterPro" id="IPR046373">
    <property type="entry name" value="Acyl-CoA_Oxase/DH_mid-dom_sf"/>
</dbReference>
<dbReference type="RefSeq" id="WP_055511281.1">
    <property type="nucleotide sequence ID" value="NZ_AP023440.1"/>
</dbReference>
<dbReference type="SUPFAM" id="SSF56645">
    <property type="entry name" value="Acyl-CoA dehydrogenase NM domain-like"/>
    <property type="match status" value="1"/>
</dbReference>
<reference evidence="4 5" key="1">
    <citation type="journal article" date="2014" name="Int. J. Syst. Evol. Microbiol.">
        <title>Complete genome sequence of Corynebacterium casei LMG S-19264T (=DSM 44701T), isolated from a smear-ripened cheese.</title>
        <authorList>
            <consortium name="US DOE Joint Genome Institute (JGI-PGF)"/>
            <person name="Walter F."/>
            <person name="Albersmeier A."/>
            <person name="Kalinowski J."/>
            <person name="Ruckert C."/>
        </authorList>
    </citation>
    <scope>NUCLEOTIDE SEQUENCE [LARGE SCALE GENOMIC DNA]</scope>
    <source>
        <strain evidence="4 5">JCM 4677</strain>
    </source>
</reference>
<evidence type="ECO:0000313" key="5">
    <source>
        <dbReference type="Proteomes" id="UP000516444"/>
    </source>
</evidence>
<dbReference type="InterPro" id="IPR009100">
    <property type="entry name" value="AcylCoA_DH/oxidase_NM_dom_sf"/>
</dbReference>
<dbReference type="InterPro" id="IPR037069">
    <property type="entry name" value="AcylCoA_DH/ox_N_sf"/>
</dbReference>
<dbReference type="Gene3D" id="1.10.540.10">
    <property type="entry name" value="Acyl-CoA dehydrogenase/oxidase, N-terminal domain"/>
    <property type="match status" value="1"/>
</dbReference>
<evidence type="ECO:0000259" key="2">
    <source>
        <dbReference type="Pfam" id="PF02771"/>
    </source>
</evidence>
<keyword evidence="5" id="KW-1185">Reference proteome</keyword>
<dbReference type="Pfam" id="PF08028">
    <property type="entry name" value="Acyl-CoA_dh_2"/>
    <property type="match status" value="1"/>
</dbReference>
<dbReference type="AlphaFoldDB" id="A0A7G1P486"/>
<accession>A0A7G1P486</accession>
<keyword evidence="1" id="KW-0560">Oxidoreductase</keyword>
<evidence type="ECO:0000259" key="3">
    <source>
        <dbReference type="Pfam" id="PF08028"/>
    </source>
</evidence>
<dbReference type="PIRSF" id="PIRSF016578">
    <property type="entry name" value="HsaA"/>
    <property type="match status" value="1"/>
</dbReference>
<dbReference type="KEGG" id="sgm:GCM10017557_34760"/>
<dbReference type="Proteomes" id="UP000516444">
    <property type="component" value="Chromosome"/>
</dbReference>
<protein>
    <recommendedName>
        <fullName evidence="6">Acyl-CoA dehydrogenase</fullName>
    </recommendedName>
</protein>
<feature type="domain" description="Acyl-CoA dehydrogenase/oxidase N-terminal" evidence="2">
    <location>
        <begin position="20"/>
        <end position="116"/>
    </location>
</feature>
<dbReference type="InterPro" id="IPR013107">
    <property type="entry name" value="Acyl-CoA_DH_C"/>
</dbReference>
<dbReference type="GO" id="GO:0050660">
    <property type="term" value="F:flavin adenine dinucleotide binding"/>
    <property type="evidence" value="ECO:0007669"/>
    <property type="project" value="InterPro"/>
</dbReference>
<proteinExistence type="predicted"/>
<organism evidence="4 5">
    <name type="scientific">Streptomyces aurantiacus</name>
    <dbReference type="NCBI Taxonomy" id="47760"/>
    <lineage>
        <taxon>Bacteria</taxon>
        <taxon>Bacillati</taxon>
        <taxon>Actinomycetota</taxon>
        <taxon>Actinomycetes</taxon>
        <taxon>Kitasatosporales</taxon>
        <taxon>Streptomycetaceae</taxon>
        <taxon>Streptomyces</taxon>
        <taxon>Streptomyces aurantiacus group</taxon>
    </lineage>
</organism>
<dbReference type="OrthoDB" id="3404950at2"/>
<dbReference type="GO" id="GO:0016627">
    <property type="term" value="F:oxidoreductase activity, acting on the CH-CH group of donors"/>
    <property type="evidence" value="ECO:0007669"/>
    <property type="project" value="InterPro"/>
</dbReference>
<dbReference type="Gene3D" id="2.40.110.10">
    <property type="entry name" value="Butyryl-CoA Dehydrogenase, subunit A, domain 2"/>
    <property type="match status" value="1"/>
</dbReference>
<dbReference type="InterPro" id="IPR013786">
    <property type="entry name" value="AcylCoA_DH/ox_N"/>
</dbReference>
<sequence>MSAPTSATIRPREPNPRPEDLVQHAAAFRDRLLKEQEATEERGAYSPETHELFRQAGFYRTLLPRRYGGYEFDVPTFLRVVVEIARGCPGTGWGLCLAAGHGLQIGGLYGEAAQAAAIGPDGDFAAPMRGIPMGTATRTEQGSWRIVGTWDYCSGSPYSTHAMLAVRLDEGDGPTGAQGLALVPRADWILMDDWRHRSFGMRGSGSNSIEVDGAVIPDEFVVRGNPLGFVGRPDTPGYRLHGNPMYAGHSMGYLQLEITAVLVGCAYAALDEYERIIRAKKTPGPHGIPRFETADYQRYWGLASGKAGAAKDVLLRNSEFYMELCREAVADDTGFDSERLMQIHASTHHAVNLAWEAVELLFRTSGTSEGGSNGSRMQRYYRDISTARTNVGLQWETFATVLAKEHFGLKADGLV</sequence>
<dbReference type="EMBL" id="AP023440">
    <property type="protein sequence ID" value="BCL28617.1"/>
    <property type="molecule type" value="Genomic_DNA"/>
</dbReference>
<evidence type="ECO:0008006" key="6">
    <source>
        <dbReference type="Google" id="ProtNLM"/>
    </source>
</evidence>
<evidence type="ECO:0000256" key="1">
    <source>
        <dbReference type="ARBA" id="ARBA00023002"/>
    </source>
</evidence>
<dbReference type="Gene3D" id="1.20.140.10">
    <property type="entry name" value="Butyryl-CoA Dehydrogenase, subunit A, domain 3"/>
    <property type="match status" value="1"/>
</dbReference>
<evidence type="ECO:0000313" key="4">
    <source>
        <dbReference type="EMBL" id="BCL28617.1"/>
    </source>
</evidence>
<feature type="domain" description="Acyl-CoA dehydrogenase C-terminal" evidence="3">
    <location>
        <begin position="258"/>
        <end position="393"/>
    </location>
</feature>
<gene>
    <name evidence="4" type="ORF">GCM10017557_34760</name>
</gene>